<dbReference type="Pfam" id="PF05630">
    <property type="entry name" value="NPP1"/>
    <property type="match status" value="1"/>
</dbReference>
<dbReference type="AlphaFoldDB" id="A0AAV0UWG7"/>
<sequence length="243" mass="27275">MLLSLDNSHFLFFHAAGKTTTFADDVKPFPQPDKPKGTVLTAIEYKPSLNYDENGCSSYPAVDEDGVTSKGLPKDSGCLILGSKSQVYARGCWHEKVWAQMYAWYIPVNGTSTWENVVLFLNNPDVNKQVILAVSYSSDDGYDSQKTPGKGVVESSTVRFKYAHERLYLDPYVLEGLTAGKDTPDSQQRYIDKYFQPVITWELLTPKAQIALNDPSRFHGAQAPFNDVKFQHNIMMAWDATNL</sequence>
<keyword evidence="6" id="KW-1185">Reference proteome</keyword>
<reference evidence="5" key="1">
    <citation type="submission" date="2022-12" db="EMBL/GenBank/DDBJ databases">
        <authorList>
            <person name="Webb A."/>
        </authorList>
    </citation>
    <scope>NUCLEOTIDE SEQUENCE</scope>
    <source>
        <strain evidence="5">Pd1</strain>
    </source>
</reference>
<comment type="caution">
    <text evidence="5">The sequence shown here is derived from an EMBL/GenBank/DDBJ whole genome shotgun (WGS) entry which is preliminary data.</text>
</comment>
<comment type="similarity">
    <text evidence="2">Belongs to the Necrosis inducing protein (NPP1) family.</text>
</comment>
<keyword evidence="3" id="KW-0964">Secreted</keyword>
<evidence type="ECO:0000313" key="6">
    <source>
        <dbReference type="Proteomes" id="UP001162029"/>
    </source>
</evidence>
<evidence type="ECO:0000256" key="4">
    <source>
        <dbReference type="ARBA" id="ARBA00023026"/>
    </source>
</evidence>
<name>A0AAV0UWG7_9STRA</name>
<gene>
    <name evidence="5" type="ORF">PDE001_LOCUS7623</name>
</gene>
<dbReference type="PIRSF" id="PIRSF029958">
    <property type="entry name" value="Necrosis-inducing_protein"/>
    <property type="match status" value="1"/>
</dbReference>
<dbReference type="PANTHER" id="PTHR33657:SF8">
    <property type="entry name" value="DOMAIN PROTEIN, PUTATIVE (AFU_ORTHOLOGUE AFUA_5G00600)-RELATED"/>
    <property type="match status" value="1"/>
</dbReference>
<dbReference type="InterPro" id="IPR008701">
    <property type="entry name" value="NPP1"/>
</dbReference>
<proteinExistence type="inferred from homology"/>
<evidence type="ECO:0000256" key="1">
    <source>
        <dbReference type="ARBA" id="ARBA00004613"/>
    </source>
</evidence>
<dbReference type="PANTHER" id="PTHR33657">
    <property type="entry name" value="DOMAIN PROTEIN, PUTATIVE (AFU_ORTHOLOGUE AFUA_5G00600)-RELATED"/>
    <property type="match status" value="1"/>
</dbReference>
<accession>A0AAV0UWG7</accession>
<dbReference type="Proteomes" id="UP001162029">
    <property type="component" value="Unassembled WGS sequence"/>
</dbReference>
<evidence type="ECO:0000313" key="5">
    <source>
        <dbReference type="EMBL" id="CAI5740832.1"/>
    </source>
</evidence>
<comment type="subcellular location">
    <subcellularLocation>
        <location evidence="1">Secreted</location>
    </subcellularLocation>
</comment>
<evidence type="ECO:0000256" key="3">
    <source>
        <dbReference type="ARBA" id="ARBA00022525"/>
    </source>
</evidence>
<keyword evidence="4" id="KW-0843">Virulence</keyword>
<dbReference type="GO" id="GO:0005576">
    <property type="term" value="C:extracellular region"/>
    <property type="evidence" value="ECO:0007669"/>
    <property type="project" value="UniProtKB-SubCell"/>
</dbReference>
<dbReference type="EMBL" id="CANTFM010001538">
    <property type="protein sequence ID" value="CAI5740832.1"/>
    <property type="molecule type" value="Genomic_DNA"/>
</dbReference>
<organism evidence="5 6">
    <name type="scientific">Peronospora destructor</name>
    <dbReference type="NCBI Taxonomy" id="86335"/>
    <lineage>
        <taxon>Eukaryota</taxon>
        <taxon>Sar</taxon>
        <taxon>Stramenopiles</taxon>
        <taxon>Oomycota</taxon>
        <taxon>Peronosporomycetes</taxon>
        <taxon>Peronosporales</taxon>
        <taxon>Peronosporaceae</taxon>
        <taxon>Peronospora</taxon>
    </lineage>
</organism>
<protein>
    <submittedName>
        <fullName evidence="5">Uncharacterized protein</fullName>
    </submittedName>
</protein>
<evidence type="ECO:0000256" key="2">
    <source>
        <dbReference type="ARBA" id="ARBA00009520"/>
    </source>
</evidence>